<comment type="subunit">
    <text evidence="4 14">Homodimer.</text>
</comment>
<dbReference type="InterPro" id="IPR004495">
    <property type="entry name" value="Met-tRNA-synth_bsu_C"/>
</dbReference>
<feature type="short sequence motif" description="'HIGH' region" evidence="14">
    <location>
        <begin position="15"/>
        <end position="25"/>
    </location>
</feature>
<evidence type="ECO:0000256" key="9">
    <source>
        <dbReference type="ARBA" id="ARBA00022840"/>
    </source>
</evidence>
<comment type="subcellular location">
    <subcellularLocation>
        <location evidence="2 14">Cytoplasm</location>
    </subcellularLocation>
</comment>
<dbReference type="InterPro" id="IPR001412">
    <property type="entry name" value="aa-tRNA-synth_I_CS"/>
</dbReference>
<dbReference type="Gene3D" id="1.10.730.10">
    <property type="entry name" value="Isoleucyl-tRNA Synthetase, Domain 1"/>
    <property type="match status" value="1"/>
</dbReference>
<dbReference type="PANTHER" id="PTHR43326">
    <property type="entry name" value="METHIONYL-TRNA SYNTHETASE"/>
    <property type="match status" value="1"/>
</dbReference>
<keyword evidence="10 14" id="KW-0694">RNA-binding</keyword>
<dbReference type="Pfam" id="PF19303">
    <property type="entry name" value="Anticodon_3"/>
    <property type="match status" value="1"/>
</dbReference>
<dbReference type="FunFam" id="2.170.220.10:FF:000002">
    <property type="entry name" value="Methionine--tRNA ligase"/>
    <property type="match status" value="1"/>
</dbReference>
<dbReference type="InterPro" id="IPR023457">
    <property type="entry name" value="Met-tRNA_synth_2"/>
</dbReference>
<keyword evidence="9 14" id="KW-0067">ATP-binding</keyword>
<dbReference type="Gene3D" id="3.40.50.620">
    <property type="entry name" value="HUPs"/>
    <property type="match status" value="1"/>
</dbReference>
<sequence length="678" mass="76825">MSEAKPTFYITTPIYYPSGQLHIGNSYTTIAADTLARYKRMRGYDVFFLTGTDEHGLKIEQKAEALHMSPQEYVDGMAADIKKLWRMLDISNDKFIRTTDDYHVKAVQKIVEQLIKQGDVYLGEYVGWYSVDDEEYFTETQLAEVYRDKDGKVIGGKAPSGHDVQLVKEESYFFKMSKYADWLLQYYKDHPHFIQPESRKNEMINNFIKPGLEDLAMSRTSFNWGVPIPSNPKHVVYVWVDALLNYITALGYGSDDDSLFKKYWPADVQFVGKEIVRFHTIYWPIILHALGLPLPKQVYGHGWLLMKDGKMSKSKGNVVYPEMLVKRYGLDALRYYLMRAFPFGSDGVFTPEDFIDRINYDLANDLGNLLNRTIAMINKYRDGHVPTDLSSQTEVDDDLVATASDVLVAYDDDMNHFRFPNALDEVWRLINRANKYIDETEPWKLAKSDKTAKALDSVLAHLAESLRLVAVLVAPVMTHTPKEMFAQLGLADADPAVADKPEWGAFPAGITVTDHAEPIFPRLDADVEVNYIKQQMRAEQKDSSAVVEDLNEQKSGKFDVLATDLHNMKDQIDFDTFDKTEIRVAQIINVAKVAHADKLLKFELDAGDPTHRQIISGIAAYYPDFQSLVGKKVLAVVNLAPRKLRGELSQGMLLSAEHDGKIQLLTVPDSLTNGSLVG</sequence>
<dbReference type="AlphaFoldDB" id="A0A0R1XJZ4"/>
<dbReference type="Gene3D" id="2.40.50.140">
    <property type="entry name" value="Nucleic acid-binding proteins"/>
    <property type="match status" value="1"/>
</dbReference>
<feature type="short sequence motif" description="'KMSKS' region" evidence="14">
    <location>
        <begin position="310"/>
        <end position="314"/>
    </location>
</feature>
<comment type="caution">
    <text evidence="14">Lacks conserved residue(s) required for the propagation of feature annotation.</text>
</comment>
<dbReference type="Proteomes" id="UP000050949">
    <property type="component" value="Unassembled WGS sequence"/>
</dbReference>
<evidence type="ECO:0000313" key="17">
    <source>
        <dbReference type="Proteomes" id="UP000050949"/>
    </source>
</evidence>
<dbReference type="InterPro" id="IPR041872">
    <property type="entry name" value="Anticodon_Met"/>
</dbReference>
<comment type="function">
    <text evidence="1 14">Is required not only for elongation of protein synthesis but also for the initiation of all mRNA translation through initiator tRNA(fMet) aminoacylation.</text>
</comment>
<organism evidence="16 17">
    <name type="scientific">Schleiferilactobacillus harbinensis DSM 16991</name>
    <dbReference type="NCBI Taxonomy" id="1122147"/>
    <lineage>
        <taxon>Bacteria</taxon>
        <taxon>Bacillati</taxon>
        <taxon>Bacillota</taxon>
        <taxon>Bacilli</taxon>
        <taxon>Lactobacillales</taxon>
        <taxon>Lactobacillaceae</taxon>
        <taxon>Schleiferilactobacillus</taxon>
    </lineage>
</organism>
<dbReference type="NCBIfam" id="NF008900">
    <property type="entry name" value="PRK12267.1"/>
    <property type="match status" value="1"/>
</dbReference>
<dbReference type="GO" id="GO:0000049">
    <property type="term" value="F:tRNA binding"/>
    <property type="evidence" value="ECO:0007669"/>
    <property type="project" value="UniProtKB-UniRule"/>
</dbReference>
<comment type="similarity">
    <text evidence="3 14">Belongs to the class-I aminoacyl-tRNA synthetase family. MetG type 2B subfamily.</text>
</comment>
<dbReference type="EC" id="6.1.1.10" evidence="14"/>
<dbReference type="PROSITE" id="PS50886">
    <property type="entry name" value="TRBD"/>
    <property type="match status" value="1"/>
</dbReference>
<dbReference type="InterPro" id="IPR014729">
    <property type="entry name" value="Rossmann-like_a/b/a_fold"/>
</dbReference>
<dbReference type="HAMAP" id="MF_01228">
    <property type="entry name" value="Met_tRNA_synth_type2"/>
    <property type="match status" value="1"/>
</dbReference>
<dbReference type="CDD" id="cd00814">
    <property type="entry name" value="MetRS_core"/>
    <property type="match status" value="1"/>
</dbReference>
<dbReference type="PRINTS" id="PR01041">
    <property type="entry name" value="TRNASYNTHMET"/>
</dbReference>
<evidence type="ECO:0000256" key="11">
    <source>
        <dbReference type="ARBA" id="ARBA00022917"/>
    </source>
</evidence>
<keyword evidence="11 14" id="KW-0648">Protein biosynthesis</keyword>
<name>A0A0R1XJZ4_9LACO</name>
<evidence type="ECO:0000256" key="10">
    <source>
        <dbReference type="ARBA" id="ARBA00022884"/>
    </source>
</evidence>
<evidence type="ECO:0000256" key="3">
    <source>
        <dbReference type="ARBA" id="ARBA00005328"/>
    </source>
</evidence>
<dbReference type="EMBL" id="AZFW01000036">
    <property type="protein sequence ID" value="KRM28153.1"/>
    <property type="molecule type" value="Genomic_DNA"/>
</dbReference>
<dbReference type="RefSeq" id="WP_027828610.1">
    <property type="nucleotide sequence ID" value="NZ_AUEH01000024.1"/>
</dbReference>
<dbReference type="CDD" id="cd07957">
    <property type="entry name" value="Anticodon_Ia_Met"/>
    <property type="match status" value="1"/>
</dbReference>
<dbReference type="InterPro" id="IPR009080">
    <property type="entry name" value="tRNAsynth_Ia_anticodon-bd"/>
</dbReference>
<keyword evidence="5 14" id="KW-0963">Cytoplasm</keyword>
<dbReference type="CDD" id="cd02800">
    <property type="entry name" value="tRNA_bind_EcMetRS_like"/>
    <property type="match status" value="1"/>
</dbReference>
<evidence type="ECO:0000256" key="12">
    <source>
        <dbReference type="ARBA" id="ARBA00023146"/>
    </source>
</evidence>
<evidence type="ECO:0000256" key="14">
    <source>
        <dbReference type="HAMAP-Rule" id="MF_01228"/>
    </source>
</evidence>
<dbReference type="InterPro" id="IPR033911">
    <property type="entry name" value="MetRS_core"/>
</dbReference>
<reference evidence="16 17" key="1">
    <citation type="journal article" date="2015" name="Genome Announc.">
        <title>Expanding the biotechnology potential of lactobacilli through comparative genomics of 213 strains and associated genera.</title>
        <authorList>
            <person name="Sun Z."/>
            <person name="Harris H.M."/>
            <person name="McCann A."/>
            <person name="Guo C."/>
            <person name="Argimon S."/>
            <person name="Zhang W."/>
            <person name="Yang X."/>
            <person name="Jeffery I.B."/>
            <person name="Cooney J.C."/>
            <person name="Kagawa T.F."/>
            <person name="Liu W."/>
            <person name="Song Y."/>
            <person name="Salvetti E."/>
            <person name="Wrobel A."/>
            <person name="Rasinkangas P."/>
            <person name="Parkhill J."/>
            <person name="Rea M.C."/>
            <person name="O'Sullivan O."/>
            <person name="Ritari J."/>
            <person name="Douillard F.P."/>
            <person name="Paul Ross R."/>
            <person name="Yang R."/>
            <person name="Briner A.E."/>
            <person name="Felis G.E."/>
            <person name="de Vos W.M."/>
            <person name="Barrangou R."/>
            <person name="Klaenhammer T.R."/>
            <person name="Caufield P.W."/>
            <person name="Cui Y."/>
            <person name="Zhang H."/>
            <person name="O'Toole P.W."/>
        </authorList>
    </citation>
    <scope>NUCLEOTIDE SEQUENCE [LARGE SCALE GENOMIC DNA]</scope>
    <source>
        <strain evidence="16 17">DSM 16991</strain>
    </source>
</reference>
<dbReference type="InterPro" id="IPR012340">
    <property type="entry name" value="NA-bd_OB-fold"/>
</dbReference>
<keyword evidence="7 14" id="KW-0436">Ligase</keyword>
<keyword evidence="12 14" id="KW-0030">Aminoacyl-tRNA synthetase</keyword>
<dbReference type="NCBIfam" id="TIGR00398">
    <property type="entry name" value="metG"/>
    <property type="match status" value="1"/>
</dbReference>
<dbReference type="InterPro" id="IPR014758">
    <property type="entry name" value="Met-tRNA_synth"/>
</dbReference>
<dbReference type="InterPro" id="IPR002547">
    <property type="entry name" value="tRNA-bd_dom"/>
</dbReference>
<dbReference type="NCBIfam" id="TIGR00399">
    <property type="entry name" value="metG_C_term"/>
    <property type="match status" value="1"/>
</dbReference>
<dbReference type="eggNOG" id="COG0143">
    <property type="taxonomic scope" value="Bacteria"/>
</dbReference>
<comment type="catalytic activity">
    <reaction evidence="13 14">
        <text>tRNA(Met) + L-methionine + ATP = L-methionyl-tRNA(Met) + AMP + diphosphate</text>
        <dbReference type="Rhea" id="RHEA:13481"/>
        <dbReference type="Rhea" id="RHEA-COMP:9667"/>
        <dbReference type="Rhea" id="RHEA-COMP:9698"/>
        <dbReference type="ChEBI" id="CHEBI:30616"/>
        <dbReference type="ChEBI" id="CHEBI:33019"/>
        <dbReference type="ChEBI" id="CHEBI:57844"/>
        <dbReference type="ChEBI" id="CHEBI:78442"/>
        <dbReference type="ChEBI" id="CHEBI:78530"/>
        <dbReference type="ChEBI" id="CHEBI:456215"/>
        <dbReference type="EC" id="6.1.1.10"/>
    </reaction>
</comment>
<comment type="caution">
    <text evidence="16">The sequence shown here is derived from an EMBL/GenBank/DDBJ whole genome shotgun (WGS) entry which is preliminary data.</text>
</comment>
<evidence type="ECO:0000256" key="1">
    <source>
        <dbReference type="ARBA" id="ARBA00003314"/>
    </source>
</evidence>
<proteinExistence type="inferred from homology"/>
<keyword evidence="6 14" id="KW-0820">tRNA-binding</keyword>
<gene>
    <name evidence="14" type="primary">metG</name>
    <name evidence="16" type="ORF">FC91_GL002113</name>
</gene>
<evidence type="ECO:0000256" key="2">
    <source>
        <dbReference type="ARBA" id="ARBA00004496"/>
    </source>
</evidence>
<dbReference type="FunFam" id="2.40.50.140:FF:000042">
    <property type="entry name" value="Methionine--tRNA ligase"/>
    <property type="match status" value="1"/>
</dbReference>
<evidence type="ECO:0000256" key="13">
    <source>
        <dbReference type="ARBA" id="ARBA00047364"/>
    </source>
</evidence>
<protein>
    <recommendedName>
        <fullName evidence="14">Methionine--tRNA ligase</fullName>
        <ecNumber evidence="14">6.1.1.10</ecNumber>
    </recommendedName>
    <alternativeName>
        <fullName evidence="14">Methionyl-tRNA synthetase</fullName>
        <shortName evidence="14">MetRS</shortName>
    </alternativeName>
</protein>
<dbReference type="SUPFAM" id="SSF52374">
    <property type="entry name" value="Nucleotidylyl transferase"/>
    <property type="match status" value="1"/>
</dbReference>
<dbReference type="PROSITE" id="PS00178">
    <property type="entry name" value="AA_TRNA_LIGASE_I"/>
    <property type="match status" value="1"/>
</dbReference>
<dbReference type="GO" id="GO:0004825">
    <property type="term" value="F:methionine-tRNA ligase activity"/>
    <property type="evidence" value="ECO:0007669"/>
    <property type="project" value="UniProtKB-UniRule"/>
</dbReference>
<dbReference type="FunFam" id="1.10.730.10:FF:000026">
    <property type="entry name" value="Methionine--tRNA ligase"/>
    <property type="match status" value="1"/>
</dbReference>
<dbReference type="SUPFAM" id="SSF50249">
    <property type="entry name" value="Nucleic acid-binding proteins"/>
    <property type="match status" value="1"/>
</dbReference>
<dbReference type="Pfam" id="PF01588">
    <property type="entry name" value="tRNA_bind"/>
    <property type="match status" value="1"/>
</dbReference>
<dbReference type="GO" id="GO:0006431">
    <property type="term" value="P:methionyl-tRNA aminoacylation"/>
    <property type="evidence" value="ECO:0007669"/>
    <property type="project" value="UniProtKB-UniRule"/>
</dbReference>
<dbReference type="PATRIC" id="fig|1122147.4.peg.2186"/>
<dbReference type="SUPFAM" id="SSF47323">
    <property type="entry name" value="Anticodon-binding domain of a subclass of class I aminoacyl-tRNA synthetases"/>
    <property type="match status" value="1"/>
</dbReference>
<evidence type="ECO:0000256" key="4">
    <source>
        <dbReference type="ARBA" id="ARBA00011738"/>
    </source>
</evidence>
<keyword evidence="8 14" id="KW-0547">Nucleotide-binding</keyword>
<dbReference type="PANTHER" id="PTHR43326:SF1">
    <property type="entry name" value="METHIONINE--TRNA LIGASE, MITOCHONDRIAL"/>
    <property type="match status" value="1"/>
</dbReference>
<dbReference type="OrthoDB" id="9810191at2"/>
<evidence type="ECO:0000313" key="16">
    <source>
        <dbReference type="EMBL" id="KRM28153.1"/>
    </source>
</evidence>
<feature type="domain" description="TRNA-binding" evidence="15">
    <location>
        <begin position="576"/>
        <end position="678"/>
    </location>
</feature>
<evidence type="ECO:0000256" key="5">
    <source>
        <dbReference type="ARBA" id="ARBA00022490"/>
    </source>
</evidence>
<dbReference type="GO" id="GO:0005737">
    <property type="term" value="C:cytoplasm"/>
    <property type="evidence" value="ECO:0007669"/>
    <property type="project" value="UniProtKB-SubCell"/>
</dbReference>
<evidence type="ECO:0000256" key="8">
    <source>
        <dbReference type="ARBA" id="ARBA00022741"/>
    </source>
</evidence>
<dbReference type="GO" id="GO:0005524">
    <property type="term" value="F:ATP binding"/>
    <property type="evidence" value="ECO:0007669"/>
    <property type="project" value="UniProtKB-UniRule"/>
</dbReference>
<dbReference type="Gene3D" id="2.170.220.10">
    <property type="match status" value="1"/>
</dbReference>
<dbReference type="InterPro" id="IPR015413">
    <property type="entry name" value="Methionyl/Leucyl_tRNA_Synth"/>
</dbReference>
<accession>A0A0R1XJZ4</accession>
<dbReference type="Pfam" id="PF09334">
    <property type="entry name" value="tRNA-synt_1g"/>
    <property type="match status" value="1"/>
</dbReference>
<evidence type="ECO:0000256" key="7">
    <source>
        <dbReference type="ARBA" id="ARBA00022598"/>
    </source>
</evidence>
<evidence type="ECO:0000259" key="15">
    <source>
        <dbReference type="PROSITE" id="PS50886"/>
    </source>
</evidence>
<evidence type="ECO:0000256" key="6">
    <source>
        <dbReference type="ARBA" id="ARBA00022555"/>
    </source>
</evidence>